<comment type="similarity">
    <text evidence="3">Belongs to the CheD family.</text>
</comment>
<dbReference type="RefSeq" id="WP_215372563.1">
    <property type="nucleotide sequence ID" value="NZ_JAGTIS010000003.1"/>
</dbReference>
<dbReference type="Proteomes" id="UP001519667">
    <property type="component" value="Unassembled WGS sequence"/>
</dbReference>
<dbReference type="PANTHER" id="PTHR35147:SF2">
    <property type="entry name" value="CHEMORECEPTOR GLUTAMINE DEAMIDASE CHED-RELATED"/>
    <property type="match status" value="1"/>
</dbReference>
<dbReference type="PANTHER" id="PTHR35147">
    <property type="entry name" value="CHEMORECEPTOR GLUTAMINE DEAMIDASE CHED-RELATED"/>
    <property type="match status" value="1"/>
</dbReference>
<accession>A0ABS5XEA9</accession>
<dbReference type="InterPro" id="IPR005659">
    <property type="entry name" value="Chemorcpt_Glu_NH3ase_CheD"/>
</dbReference>
<keyword evidence="1 3" id="KW-0145">Chemotaxis</keyword>
<comment type="caution">
    <text evidence="4">The sequence shown here is derived from an EMBL/GenBank/DDBJ whole genome shotgun (WGS) entry which is preliminary data.</text>
</comment>
<dbReference type="HAMAP" id="MF_01440">
    <property type="entry name" value="CheD"/>
    <property type="match status" value="1"/>
</dbReference>
<protein>
    <recommendedName>
        <fullName evidence="3">Probable chemoreceptor glutamine deamidase CheD</fullName>
        <ecNumber evidence="3">3.5.1.44</ecNumber>
    </recommendedName>
</protein>
<dbReference type="EMBL" id="JAGTIS010000003">
    <property type="protein sequence ID" value="MBT8765994.1"/>
    <property type="molecule type" value="Genomic_DNA"/>
</dbReference>
<comment type="function">
    <text evidence="3">Probably deamidates glutamine residues to glutamate on methyl-accepting chemotaxis receptors (MCPs), playing an important role in chemotaxis.</text>
</comment>
<dbReference type="CDD" id="cd16352">
    <property type="entry name" value="CheD"/>
    <property type="match status" value="1"/>
</dbReference>
<proteinExistence type="inferred from homology"/>
<evidence type="ECO:0000313" key="4">
    <source>
        <dbReference type="EMBL" id="MBT8765994.1"/>
    </source>
</evidence>
<dbReference type="Pfam" id="PF03975">
    <property type="entry name" value="CheD"/>
    <property type="match status" value="1"/>
</dbReference>
<evidence type="ECO:0000313" key="5">
    <source>
        <dbReference type="Proteomes" id="UP001519667"/>
    </source>
</evidence>
<sequence length="203" mass="22312">MKGDTPGAIAANRYYDPDLGLPAVKILPGEHYATGEDRVLVSVLGACIGVCLLDPECAVGGMNHFLLPDTGTRVREAHDAAGHGKLAMDQLLDALYKLGARHERLEARVFGAANLPNALLSPDAALRVVEFVHSYLDSEGIPLITEDVLGEYPRKIYFFPASGKVLLKKLKSLHNETLLQRELEYILYLKRAEVLGPYDLFQE</sequence>
<comment type="catalytic activity">
    <reaction evidence="3">
        <text>L-glutaminyl-[protein] + H2O = L-glutamyl-[protein] + NH4(+)</text>
        <dbReference type="Rhea" id="RHEA:16441"/>
        <dbReference type="Rhea" id="RHEA-COMP:10207"/>
        <dbReference type="Rhea" id="RHEA-COMP:10208"/>
        <dbReference type="ChEBI" id="CHEBI:15377"/>
        <dbReference type="ChEBI" id="CHEBI:28938"/>
        <dbReference type="ChEBI" id="CHEBI:29973"/>
        <dbReference type="ChEBI" id="CHEBI:30011"/>
        <dbReference type="EC" id="3.5.1.44"/>
    </reaction>
</comment>
<dbReference type="InterPro" id="IPR038592">
    <property type="entry name" value="CheD-like_sf"/>
</dbReference>
<dbReference type="EC" id="3.5.1.44" evidence="3"/>
<dbReference type="InterPro" id="IPR011324">
    <property type="entry name" value="Cytotoxic_necrot_fac-like_cat"/>
</dbReference>
<evidence type="ECO:0000256" key="2">
    <source>
        <dbReference type="ARBA" id="ARBA00022801"/>
    </source>
</evidence>
<reference evidence="4 5" key="1">
    <citation type="submission" date="2021-04" db="EMBL/GenBank/DDBJ databases">
        <title>Pseudomonas boanensis sp. nov., a bacterium isolated from river water used for household purposes in Boane District, Mozambique.</title>
        <authorList>
            <person name="Nicklasson M."/>
            <person name="Martin-Rodriguez A.J."/>
            <person name="Thorell K."/>
            <person name="Neves L."/>
            <person name="Mussagy A."/>
            <person name="Rydberg H.A."/>
            <person name="Hernroth B."/>
            <person name="Svensson-Stadler L."/>
            <person name="Sjoling A."/>
        </authorList>
    </citation>
    <scope>NUCLEOTIDE SEQUENCE [LARGE SCALE GENOMIC DNA]</scope>
    <source>
        <strain evidence="4 5">DB1</strain>
    </source>
</reference>
<dbReference type="SUPFAM" id="SSF64438">
    <property type="entry name" value="CNF1/YfiH-like putative cysteine hydrolases"/>
    <property type="match status" value="1"/>
</dbReference>
<evidence type="ECO:0000256" key="1">
    <source>
        <dbReference type="ARBA" id="ARBA00022500"/>
    </source>
</evidence>
<name>A0ABS5XEA9_9GAMM</name>
<keyword evidence="2 3" id="KW-0378">Hydrolase</keyword>
<organism evidence="4 5">
    <name type="scientific">Metapseudomonas boanensis</name>
    <dbReference type="NCBI Taxonomy" id="2822138"/>
    <lineage>
        <taxon>Bacteria</taxon>
        <taxon>Pseudomonadati</taxon>
        <taxon>Pseudomonadota</taxon>
        <taxon>Gammaproteobacteria</taxon>
        <taxon>Pseudomonadales</taxon>
        <taxon>Pseudomonadaceae</taxon>
        <taxon>Metapseudomonas</taxon>
    </lineage>
</organism>
<gene>
    <name evidence="3" type="primary">cheD</name>
    <name evidence="4" type="ORF">J7302_07605</name>
</gene>
<keyword evidence="5" id="KW-1185">Reference proteome</keyword>
<dbReference type="Gene3D" id="3.30.1330.200">
    <property type="match status" value="1"/>
</dbReference>
<evidence type="ECO:0000256" key="3">
    <source>
        <dbReference type="HAMAP-Rule" id="MF_01440"/>
    </source>
</evidence>